<feature type="compositionally biased region" description="Basic residues" evidence="9">
    <location>
        <begin position="541"/>
        <end position="550"/>
    </location>
</feature>
<proteinExistence type="predicted"/>
<feature type="compositionally biased region" description="Polar residues" evidence="9">
    <location>
        <begin position="1246"/>
        <end position="1263"/>
    </location>
</feature>
<keyword evidence="7" id="KW-0539">Nucleus</keyword>
<feature type="compositionally biased region" description="Basic and acidic residues" evidence="9">
    <location>
        <begin position="516"/>
        <end position="528"/>
    </location>
</feature>
<dbReference type="Pfam" id="PF00651">
    <property type="entry name" value="BTB"/>
    <property type="match status" value="1"/>
</dbReference>
<keyword evidence="6" id="KW-0804">Transcription</keyword>
<evidence type="ECO:0000256" key="2">
    <source>
        <dbReference type="ARBA" id="ARBA00022473"/>
    </source>
</evidence>
<feature type="compositionally biased region" description="Basic and acidic residues" evidence="9">
    <location>
        <begin position="1226"/>
        <end position="1243"/>
    </location>
</feature>
<feature type="domain" description="BTB" evidence="10">
    <location>
        <begin position="179"/>
        <end position="245"/>
    </location>
</feature>
<evidence type="ECO:0000256" key="3">
    <source>
        <dbReference type="ARBA" id="ARBA00022782"/>
    </source>
</evidence>
<feature type="region of interest" description="Disordered" evidence="9">
    <location>
        <begin position="465"/>
        <end position="597"/>
    </location>
</feature>
<dbReference type="GO" id="GO:0007526">
    <property type="term" value="P:larval somatic muscle development"/>
    <property type="evidence" value="ECO:0007669"/>
    <property type="project" value="UniProtKB-ARBA"/>
</dbReference>
<dbReference type="PROSITE" id="PS50097">
    <property type="entry name" value="BTB"/>
    <property type="match status" value="1"/>
</dbReference>
<feature type="compositionally biased region" description="Polar residues" evidence="9">
    <location>
        <begin position="1214"/>
        <end position="1225"/>
    </location>
</feature>
<dbReference type="SUPFAM" id="SSF54695">
    <property type="entry name" value="POZ domain"/>
    <property type="match status" value="1"/>
</dbReference>
<evidence type="ECO:0000256" key="4">
    <source>
        <dbReference type="ARBA" id="ARBA00022902"/>
    </source>
</evidence>
<evidence type="ECO:0000256" key="7">
    <source>
        <dbReference type="ARBA" id="ARBA00023242"/>
    </source>
</evidence>
<evidence type="ECO:0000259" key="10">
    <source>
        <dbReference type="PROSITE" id="PS50097"/>
    </source>
</evidence>
<dbReference type="SMART" id="SM00225">
    <property type="entry name" value="BTB"/>
    <property type="match status" value="1"/>
</dbReference>
<feature type="region of interest" description="Disordered" evidence="9">
    <location>
        <begin position="1327"/>
        <end position="1346"/>
    </location>
</feature>
<dbReference type="GO" id="GO:0005634">
    <property type="term" value="C:nucleus"/>
    <property type="evidence" value="ECO:0007669"/>
    <property type="project" value="UniProtKB-SubCell"/>
</dbReference>
<comment type="subcellular location">
    <subcellularLocation>
        <location evidence="1">Nucleus</location>
    </subcellularLocation>
</comment>
<evidence type="ECO:0000256" key="8">
    <source>
        <dbReference type="ARBA" id="ARBA00037382"/>
    </source>
</evidence>
<keyword evidence="5" id="KW-0805">Transcription regulation</keyword>
<dbReference type="GO" id="GO:0048813">
    <property type="term" value="P:dendrite morphogenesis"/>
    <property type="evidence" value="ECO:0007669"/>
    <property type="project" value="UniProtKB-ARBA"/>
</dbReference>
<dbReference type="InterPro" id="IPR000210">
    <property type="entry name" value="BTB/POZ_dom"/>
</dbReference>
<name>A0A9N9XCS3_DIABA</name>
<comment type="function">
    <text evidence="8">Putative transcription factor required for axon growth and guidance in the central and peripheral nervous systems. Repels CNS axons away from the midline by promoting the expression of the midline repellent sli and its receptor robo.</text>
</comment>
<sequence length="2005" mass="226532">MRLKKSKIRHVKQQMLDKLKLTKPAVYDPEFKKTVVSFAEKKGNKEARRLYGVPEYNIRRWRGKTRHYGQPPEIPEIVPKIEPKQEVDTLDSMPLQQRLKNPASSTPPPESPEQVLQSQPLSPTKLKVTRHVKPSAPSPVQLPPPPPTPPIEEVCLRWNSHHSNMQTTFPTLLLREQYVDATLVAEGQTLKCHRVILSSCSPYFEEVLASISPYQHPVLFMKDVPFWTLKCICDFMYSGEIHIIQTKLDELLAIAETLKIKGLAGQKDAQTVDTKPDLTIPIKEEKNDEKEVKKKDEVKKKEEKEIKRKDEKEIKKKEEKEVKKKDEKELKKKEEKEIKRKDEKEIKKKEEKEIKKKEEKEIKKKEEKEIKKKEEKEIKKKDEKEFKKKEEVKVPEIKPAKRKEDKEIKKKDEKEAKKKEEIKEVKEKKRTLSTPPPETPALKNRKVPKLVLHGNIPVLKSFGIRARNRSGGISRRSEKKLEKEKTPVSEKQQKIPITKDSPGPSFSNPYDLLKPVYEEVAKNLDPKPAKVVPTKETVRRTLQKKLKKRKISDTREESPPPSSSRKGRRRKVPKYSHPNPLANFDQSTIVREPHTDQAESFLQMQAIKSEPLYDDSIEIEDNLVGFSETSVSVEEKLIGSFGRRSTRRSKQHIIMDVNKIASKKEEPTLKIVNVAELQTATDPLEDPLGLNQSSSDSTAIVENADNNLGFRISQVITEKEDSQSSDVCREMGFQISSIVSEHDKDNKMDDEVTTKIEAPDEEEEVFNDFEDSTSQPEDQKPIIFPIIDEVDKKSENICQAVDQSDNANLSREISKEGITESMSTTQEYNLDNTTDITFKIKTELLTETENEPEISPEEEDGILNAFDDETDEVEDHSTNPMELGHESEQSMDHADEIVTASNASLESEMTTQIRVVESVEQVVSHSKCSDPVGVLTDESRSQQSLNETTLDNLRNSEVTESTAEISTYATIGTNNESVVNNEESASFLPLGTVSLSANQLTLQDSLTSPKPSEFSLTNDDEKHSYVANTEVDPLNEDHLMDDDFNDDSNQINETNDFAKSPQTINENLEKDSDIIEPNIAPLSGCSSTQHSIDNSVEISLDLGSDKLEDMPQPTDGNLETLEELQAPEVSPSCANLPMEEDFINENEEVANEIKSIDDISVAQENTHVEENRVNSPKDNSLINSDLDKEISIPDSSNDLQFNENLNEESRTDTPQENPQIDQQLDLNKEETSQVEEYQDKEITPVDSGNTSPINVNDTQNKENIGNEASGFDISESNNENQQIDYQENSINLLQIESDRQSLHSQPQKEEECLDLNQQILSTENDQMEEEYDKDYLRSPQGASNQENLNVSQENQMMEEEYDQEMLQGDFGNDSAPQENQLLMDEDKPPDVNQVPLVDDSSSMAMDYEEENNAIEEPVTTLEENKMNFNQGDSSNIPQYGTTESMQEDENKINLNPSHSTNIPQNNVSESMQEDEHKINFNQSHSSNIPQYDVTESMQEDENQINFSESHSSNISQYHMPESMQEDPTNIDGSVTNENSLNSEMLDENIELNTPIIEKCDISNMPESLPHDYIENKALDESSSNVPLLNEPLFSTSTGDDEMDTNIIPYEEHQEKIMSINDGIESSVYGSDPIILTQPDMPSFEVSQSDKETDNTSPVVESYLQNQQSFNQIQTDEAIGSGVTALDTLVQETDNTSPAVEPYLQNQQSFNQIQTDEASGSSVTALDTLVQETDNTSPVVEPYLQNQQTFNQIQTESFPTDEAIGSNEPDFPTAHEVNEQSSSIEPDFQIASEVNEQISSNHPEFQIAPEINEQSSSNEPDFQIAHVVNEQSSSNDPAFTNEVSTLNEPDLHTAQEVNEESSSNDPALRNEVITLNEPDFHTAHELTEQNSSDEQDFQITRLVNEQSSSNDPDFSGAQGANEPGFHIAQVVNEQIAEIEGIRDKRQFVGDNSDMNERCEKVNTSNDFESIVNDLSQIVGDSCGVTDLPLTDDTNSIADSLENLLQK</sequence>
<gene>
    <name evidence="11" type="ORF">DIABBA_LOCUS7416</name>
</gene>
<dbReference type="CDD" id="cd18315">
    <property type="entry name" value="BTB_POZ_BAB-like"/>
    <property type="match status" value="1"/>
</dbReference>
<organism evidence="11 12">
    <name type="scientific">Diabrotica balteata</name>
    <name type="common">Banded cucumber beetle</name>
    <dbReference type="NCBI Taxonomy" id="107213"/>
    <lineage>
        <taxon>Eukaryota</taxon>
        <taxon>Metazoa</taxon>
        <taxon>Ecdysozoa</taxon>
        <taxon>Arthropoda</taxon>
        <taxon>Hexapoda</taxon>
        <taxon>Insecta</taxon>
        <taxon>Pterygota</taxon>
        <taxon>Neoptera</taxon>
        <taxon>Endopterygota</taxon>
        <taxon>Coleoptera</taxon>
        <taxon>Polyphaga</taxon>
        <taxon>Cucujiformia</taxon>
        <taxon>Chrysomeloidea</taxon>
        <taxon>Chrysomelidae</taxon>
        <taxon>Galerucinae</taxon>
        <taxon>Diabroticina</taxon>
        <taxon>Diabroticites</taxon>
        <taxon>Diabrotica</taxon>
    </lineage>
</organism>
<feature type="compositionally biased region" description="Basic and acidic residues" evidence="9">
    <location>
        <begin position="475"/>
        <end position="493"/>
    </location>
</feature>
<feature type="compositionally biased region" description="Basic and acidic residues" evidence="9">
    <location>
        <begin position="350"/>
        <end position="427"/>
    </location>
</feature>
<dbReference type="GO" id="GO:0008406">
    <property type="term" value="P:gonad development"/>
    <property type="evidence" value="ECO:0007669"/>
    <property type="project" value="UniProtKB-ARBA"/>
</dbReference>
<feature type="compositionally biased region" description="Pro residues" evidence="9">
    <location>
        <begin position="136"/>
        <end position="147"/>
    </location>
</feature>
<dbReference type="GO" id="GO:0045476">
    <property type="term" value="P:nurse cell apoptotic process"/>
    <property type="evidence" value="ECO:0007669"/>
    <property type="project" value="UniProtKB-ARBA"/>
</dbReference>
<feature type="compositionally biased region" description="Basic residues" evidence="9">
    <location>
        <begin position="565"/>
        <end position="574"/>
    </location>
</feature>
<dbReference type="InterPro" id="IPR011333">
    <property type="entry name" value="SKP1/BTB/POZ_sf"/>
</dbReference>
<dbReference type="GO" id="GO:0035167">
    <property type="term" value="P:larval lymph gland hemopoiesis"/>
    <property type="evidence" value="ECO:0007669"/>
    <property type="project" value="UniProtKB-ARBA"/>
</dbReference>
<dbReference type="GO" id="GO:0016199">
    <property type="term" value="P:axon midline choice point recognition"/>
    <property type="evidence" value="ECO:0007669"/>
    <property type="project" value="UniProtKB-ARBA"/>
</dbReference>
<dbReference type="PANTHER" id="PTHR23110">
    <property type="entry name" value="BTB DOMAIN TRANSCRIPTION FACTOR"/>
    <property type="match status" value="1"/>
</dbReference>
<dbReference type="OrthoDB" id="3066195at2759"/>
<dbReference type="InterPro" id="IPR051095">
    <property type="entry name" value="Dros_DevTransReg"/>
</dbReference>
<dbReference type="GO" id="GO:0045467">
    <property type="term" value="P:R7 cell development"/>
    <property type="evidence" value="ECO:0007669"/>
    <property type="project" value="UniProtKB-ARBA"/>
</dbReference>
<dbReference type="Gene3D" id="3.30.710.10">
    <property type="entry name" value="Potassium Channel Kv1.1, Chain A"/>
    <property type="match status" value="1"/>
</dbReference>
<dbReference type="PANTHER" id="PTHR23110:SF111">
    <property type="entry name" value="LONGITUDINALS LACKING PROTEIN, ISOFORMS F_I_K_T"/>
    <property type="match status" value="1"/>
</dbReference>
<evidence type="ECO:0000256" key="1">
    <source>
        <dbReference type="ARBA" id="ARBA00004123"/>
    </source>
</evidence>
<keyword evidence="2" id="KW-0217">Developmental protein</keyword>
<accession>A0A9N9XCS3</accession>
<dbReference type="EMBL" id="OU898279">
    <property type="protein sequence ID" value="CAG9834067.1"/>
    <property type="molecule type" value="Genomic_DNA"/>
</dbReference>
<evidence type="ECO:0000313" key="12">
    <source>
        <dbReference type="Proteomes" id="UP001153709"/>
    </source>
</evidence>
<keyword evidence="3" id="KW-0221">Differentiation</keyword>
<evidence type="ECO:0000256" key="6">
    <source>
        <dbReference type="ARBA" id="ARBA00023163"/>
    </source>
</evidence>
<feature type="region of interest" description="Disordered" evidence="9">
    <location>
        <begin position="98"/>
        <end position="147"/>
    </location>
</feature>
<keyword evidence="12" id="KW-1185">Reference proteome</keyword>
<reference evidence="11" key="1">
    <citation type="submission" date="2022-01" db="EMBL/GenBank/DDBJ databases">
        <authorList>
            <person name="King R."/>
        </authorList>
    </citation>
    <scope>NUCLEOTIDE SEQUENCE</scope>
</reference>
<dbReference type="GO" id="GO:0007464">
    <property type="term" value="P:R3/R4 cell fate commitment"/>
    <property type="evidence" value="ECO:0007669"/>
    <property type="project" value="UniProtKB-ARBA"/>
</dbReference>
<feature type="region of interest" description="Disordered" evidence="9">
    <location>
        <begin position="350"/>
        <end position="446"/>
    </location>
</feature>
<evidence type="ECO:0000256" key="5">
    <source>
        <dbReference type="ARBA" id="ARBA00023015"/>
    </source>
</evidence>
<evidence type="ECO:0000256" key="9">
    <source>
        <dbReference type="SAM" id="MobiDB-lite"/>
    </source>
</evidence>
<dbReference type="GO" id="GO:0006357">
    <property type="term" value="P:regulation of transcription by RNA polymerase II"/>
    <property type="evidence" value="ECO:0007669"/>
    <property type="project" value="TreeGrafter"/>
</dbReference>
<protein>
    <recommendedName>
        <fullName evidence="10">BTB domain-containing protein</fullName>
    </recommendedName>
</protein>
<evidence type="ECO:0000313" key="11">
    <source>
        <dbReference type="EMBL" id="CAG9834067.1"/>
    </source>
</evidence>
<dbReference type="Proteomes" id="UP001153709">
    <property type="component" value="Chromosome 4"/>
</dbReference>
<keyword evidence="4" id="KW-0524">Neurogenesis</keyword>
<feature type="region of interest" description="Disordered" evidence="9">
    <location>
        <begin position="1206"/>
        <end position="1276"/>
    </location>
</feature>